<accession>A0AAD9UKH0</accession>
<dbReference type="PANTHER" id="PTHR11319:SF35">
    <property type="entry name" value="OUTER MEMBRANE PROTEIN PMPC-RELATED"/>
    <property type="match status" value="1"/>
</dbReference>
<proteinExistence type="predicted"/>
<feature type="transmembrane region" description="Helical" evidence="1">
    <location>
        <begin position="656"/>
        <end position="677"/>
    </location>
</feature>
<dbReference type="Pfam" id="PF13229">
    <property type="entry name" value="Beta_helix"/>
    <property type="match status" value="1"/>
</dbReference>
<feature type="transmembrane region" description="Helical" evidence="1">
    <location>
        <begin position="909"/>
        <end position="933"/>
    </location>
</feature>
<reference evidence="4" key="1">
    <citation type="journal article" date="2023" name="Mol. Biol. Evol.">
        <title>Third-Generation Sequencing Reveals the Adaptive Role of the Epigenome in Three Deep-Sea Polychaetes.</title>
        <authorList>
            <person name="Perez M."/>
            <person name="Aroh O."/>
            <person name="Sun Y."/>
            <person name="Lan Y."/>
            <person name="Juniper S.K."/>
            <person name="Young C.R."/>
            <person name="Angers B."/>
            <person name="Qian P.Y."/>
        </authorList>
    </citation>
    <scope>NUCLEOTIDE SEQUENCE</scope>
    <source>
        <strain evidence="4">R07B-5</strain>
    </source>
</reference>
<feature type="signal peptide" evidence="2">
    <location>
        <begin position="1"/>
        <end position="21"/>
    </location>
</feature>
<evidence type="ECO:0000259" key="3">
    <source>
        <dbReference type="Pfam" id="PF13229"/>
    </source>
</evidence>
<feature type="transmembrane region" description="Helical" evidence="1">
    <location>
        <begin position="814"/>
        <end position="835"/>
    </location>
</feature>
<dbReference type="InterPro" id="IPR006626">
    <property type="entry name" value="PbH1"/>
</dbReference>
<dbReference type="InterPro" id="IPR039448">
    <property type="entry name" value="Beta_helix"/>
</dbReference>
<feature type="chain" id="PRO_5041907757" description="Right handed beta helix domain-containing protein" evidence="2">
    <location>
        <begin position="22"/>
        <end position="1128"/>
    </location>
</feature>
<dbReference type="InterPro" id="IPR011050">
    <property type="entry name" value="Pectin_lyase_fold/virulence"/>
</dbReference>
<feature type="transmembrane region" description="Helical" evidence="1">
    <location>
        <begin position="940"/>
        <end position="959"/>
    </location>
</feature>
<evidence type="ECO:0000313" key="4">
    <source>
        <dbReference type="EMBL" id="KAK2192580.1"/>
    </source>
</evidence>
<name>A0AAD9UKH0_RIDPI</name>
<keyword evidence="1" id="KW-0812">Transmembrane</keyword>
<evidence type="ECO:0000256" key="1">
    <source>
        <dbReference type="SAM" id="Phobius"/>
    </source>
</evidence>
<feature type="domain" description="Right handed beta helix" evidence="3">
    <location>
        <begin position="329"/>
        <end position="435"/>
    </location>
</feature>
<evidence type="ECO:0000313" key="5">
    <source>
        <dbReference type="Proteomes" id="UP001209878"/>
    </source>
</evidence>
<evidence type="ECO:0000256" key="2">
    <source>
        <dbReference type="SAM" id="SignalP"/>
    </source>
</evidence>
<sequence length="1128" mass="123741">MNGVCVTVVWLLLVSSSPAASRTLYVSHTGHDSKHCGDQTTPCLTITFAIGRSTWHDIISIDTHGGPYVNESDHTHTHISHTLTLTPTDGEGRAIINCQSPNKSSLFYIHQAAPSVDAKIPTVTLTGIVIRNCRQTTTLDDSTIMVENAYVKIVDCEFLANGVLLYHPWTANSTCDSVQLYIANSSFVSNELSHPFRPAIGLRSCATVQMRAENVTFRASPIHVEAGASHLSVNFRMVTLDGGHTTKVSLYLTLADDTNEVVLSNCTVRDHAHGKNSAVAIAANNVTSHPPNIHMNHVTFINNQNAKQTGGALSVFARFRPIKPISVGLKLSNCRFVNNSALRDAGAVYMENVRDVHMGACLFANNTGVSGGAVYIKSGSNIVFTNTTFRGNRAVHPTDANYMTLGGAVYSAGAELTITDCSFVENSARFSAQALYVVGAPRLVVQQSYFKDSSDYHASPQNTIVYIDSQTDYGYRMDADTQIANNVFNVTTSSQCSSVMDVKARVSEKGNDFWCPHGHHVEMQNIYAPMKAKYTYAHAIYWCRACPPDSYSLHRGRRSDANATRYVDMCLACPQKGYCENGRITARANHWGYVDKDYSLHFSMCPQGACCGRQHCDTFRACAAQRRGVLCSSCERHHAVALHSRACVPEADCGRFSSVVLVVLVFGVVYGLVFLAVQLMAPSVSTQVQDLVGWLSSIMRLLRRKVSKRHQAEGNGIIGDTDDSVLEGVADVETETTEAAQMSAGKDQVVYTESALKIIFQFYQIMPIVYQLNDANDARHSVTQTITDIFHLRPFFSLLTTFCVPPQLGNSGVLLVYLLSAALPMLLVCLVYAVGFVSLRVVRRLYHTLTARDHDALKWNCTGLFLYALLFSYVPLLRAMFDLLHCVDVADQRVLYIDASVACMQPWQIVLAVFGATTLALLWLVVAIGLPLLRVEKIPAWQFVLASVLPIPMLAWWLWRHCVKPRVTDAAEEITSAHRIVDVLETPFVGGAWWQSVLLLHALCVVALSEFLAHAPVVRALVLVGTCVVALAVHATWRPFVSATANRVETVVLCTLTVFSVFSMHQAVLYSMGLLPTGSSKTLLDVYDSSYLVVSLWLPLMAVVGLLILAAGGLVKLTRCATRRCRGQ</sequence>
<keyword evidence="5" id="KW-1185">Reference proteome</keyword>
<dbReference type="PANTHER" id="PTHR11319">
    <property type="entry name" value="G PROTEIN-COUPLED RECEPTOR-RELATED"/>
    <property type="match status" value="1"/>
</dbReference>
<feature type="transmembrane region" description="Helical" evidence="1">
    <location>
        <begin position="856"/>
        <end position="874"/>
    </location>
</feature>
<feature type="transmembrane region" description="Helical" evidence="1">
    <location>
        <begin position="1050"/>
        <end position="1070"/>
    </location>
</feature>
<organism evidence="4 5">
    <name type="scientific">Ridgeia piscesae</name>
    <name type="common">Tubeworm</name>
    <dbReference type="NCBI Taxonomy" id="27915"/>
    <lineage>
        <taxon>Eukaryota</taxon>
        <taxon>Metazoa</taxon>
        <taxon>Spiralia</taxon>
        <taxon>Lophotrochozoa</taxon>
        <taxon>Annelida</taxon>
        <taxon>Polychaeta</taxon>
        <taxon>Sedentaria</taxon>
        <taxon>Canalipalpata</taxon>
        <taxon>Sabellida</taxon>
        <taxon>Siboglinidae</taxon>
        <taxon>Ridgeia</taxon>
    </lineage>
</organism>
<dbReference type="SUPFAM" id="SSF51126">
    <property type="entry name" value="Pectin lyase-like"/>
    <property type="match status" value="2"/>
</dbReference>
<dbReference type="EMBL" id="JAODUO010000027">
    <property type="protein sequence ID" value="KAK2192580.1"/>
    <property type="molecule type" value="Genomic_DNA"/>
</dbReference>
<protein>
    <recommendedName>
        <fullName evidence="3">Right handed beta helix domain-containing protein</fullName>
    </recommendedName>
</protein>
<dbReference type="AlphaFoldDB" id="A0AAD9UKH0"/>
<keyword evidence="2" id="KW-0732">Signal</keyword>
<feature type="transmembrane region" description="Helical" evidence="1">
    <location>
        <begin position="789"/>
        <end position="808"/>
    </location>
</feature>
<keyword evidence="1" id="KW-1133">Transmembrane helix</keyword>
<comment type="caution">
    <text evidence="4">The sequence shown here is derived from an EMBL/GenBank/DDBJ whole genome shotgun (WGS) entry which is preliminary data.</text>
</comment>
<dbReference type="SMART" id="SM00710">
    <property type="entry name" value="PbH1"/>
    <property type="match status" value="7"/>
</dbReference>
<feature type="transmembrane region" description="Helical" evidence="1">
    <location>
        <begin position="1020"/>
        <end position="1038"/>
    </location>
</feature>
<feature type="transmembrane region" description="Helical" evidence="1">
    <location>
        <begin position="1091"/>
        <end position="1115"/>
    </location>
</feature>
<dbReference type="Proteomes" id="UP001209878">
    <property type="component" value="Unassembled WGS sequence"/>
</dbReference>
<keyword evidence="1" id="KW-0472">Membrane</keyword>
<gene>
    <name evidence="4" type="ORF">NP493_26g02052</name>
</gene>